<dbReference type="Gene3D" id="1.25.40.10">
    <property type="entry name" value="Tetratricopeptide repeat domain"/>
    <property type="match status" value="1"/>
</dbReference>
<keyword evidence="3" id="KW-1185">Reference proteome</keyword>
<evidence type="ECO:0000256" key="1">
    <source>
        <dbReference type="SAM" id="MobiDB-lite"/>
    </source>
</evidence>
<gene>
    <name evidence="2" type="ORF">A4X13_0g8725</name>
</gene>
<dbReference type="InterPro" id="IPR011990">
    <property type="entry name" value="TPR-like_helical_dom_sf"/>
</dbReference>
<dbReference type="EMBL" id="LWDF02001724">
    <property type="protein sequence ID" value="KAE8237591.1"/>
    <property type="molecule type" value="Genomic_DNA"/>
</dbReference>
<evidence type="ECO:0000313" key="2">
    <source>
        <dbReference type="EMBL" id="KAE8237591.1"/>
    </source>
</evidence>
<reference evidence="2" key="2">
    <citation type="journal article" date="2019" name="IMA Fungus">
        <title>Genome sequencing and comparison of five Tilletia species to identify candidate genes for the detection of regulated species infecting wheat.</title>
        <authorList>
            <person name="Nguyen H.D.T."/>
            <person name="Sultana T."/>
            <person name="Kesanakurti P."/>
            <person name="Hambleton S."/>
        </authorList>
    </citation>
    <scope>NUCLEOTIDE SEQUENCE</scope>
    <source>
        <strain evidence="2">DAOMC 236416</strain>
    </source>
</reference>
<sequence length="853" mass="95720">MASSISLSAGFSDAFAAADDFMKDLDRDDSASFLDDNPDYRPYSKHKGIVDEWVPQTTPPAILNLFSQLVRAEKTSSNAILKGTKVGLDILRLSETTPFLRREGRWFVHRALNFLNLVAADKKASGHRLAAPGSLRDICIRSIVERMEEFKSLVANHHKYSTVMRSQFRKEHKTEASERIWGQRGAIRECKNKFGFASKICRIASSPNCPSTAPVVTLMAIKTLYDRTVSFGGTLMSLQSEARLAAFPPLEVLLDLANFFQAIESAENEVREDRSCKRSRESSPDGQESHDASLEMNPGPQPETPILNVQSDFPKSLLRSLAPDRMAFESMDQLDESKNNHLQLLASMFWEWPMDGAILTGKDGFVYLQCQCTAFAQALLFDEAAFFGELMVLMCREDEERVPSVRNKIKLAAALGALSVLLEPTSSRLQAIQAAEEGIKIVQELLKTEPSRYVELMAALKTANVKALLQSGAGLMDQEDKIRMLQKAYRIAEEALMLSHKHLNEQATDTSLLRSLARALHVKAVAGKNVVKGLLDHQTQKQYASFPLLPASQLKGADLSPSPFGTSKHLKRLIKKINVEVIDALVAVSERSIQLYRELIKQVPNLYEPLLGEALILKAQLLNFYSPQAQDAFREAATFYDILSAKFPHQFDDPATRSYAGLAKRQRWANDLEGAADSYQKALDHLLEPLGPTEHRTTAQHRQWDRVHELKIDRPMICVQLGRYEDGLADSERVKAFLGGRDGKIYSSMMEEMALEGCFYWLLGRLEEAKEVLKSSLQPIIEDEERMRSMGSRSSYCFWDEHRGHILTLGWQGAVKSAMGDHIHALKDGKQAVKGLRKGRSKAETRYSEHFKL</sequence>
<organism evidence="2 3">
    <name type="scientific">Tilletia indica</name>
    <dbReference type="NCBI Taxonomy" id="43049"/>
    <lineage>
        <taxon>Eukaryota</taxon>
        <taxon>Fungi</taxon>
        <taxon>Dikarya</taxon>
        <taxon>Basidiomycota</taxon>
        <taxon>Ustilaginomycotina</taxon>
        <taxon>Exobasidiomycetes</taxon>
        <taxon>Tilletiales</taxon>
        <taxon>Tilletiaceae</taxon>
        <taxon>Tilletia</taxon>
    </lineage>
</organism>
<protein>
    <submittedName>
        <fullName evidence="2">Uncharacterized protein</fullName>
    </submittedName>
</protein>
<comment type="caution">
    <text evidence="2">The sequence shown here is derived from an EMBL/GenBank/DDBJ whole genome shotgun (WGS) entry which is preliminary data.</text>
</comment>
<dbReference type="AlphaFoldDB" id="A0A8T8SDC4"/>
<feature type="non-terminal residue" evidence="2">
    <location>
        <position position="1"/>
    </location>
</feature>
<dbReference type="Proteomes" id="UP000077521">
    <property type="component" value="Unassembled WGS sequence"/>
</dbReference>
<name>A0A8T8SDC4_9BASI</name>
<proteinExistence type="predicted"/>
<feature type="compositionally biased region" description="Basic and acidic residues" evidence="1">
    <location>
        <begin position="270"/>
        <end position="293"/>
    </location>
</feature>
<evidence type="ECO:0000313" key="3">
    <source>
        <dbReference type="Proteomes" id="UP000077521"/>
    </source>
</evidence>
<feature type="region of interest" description="Disordered" evidence="1">
    <location>
        <begin position="270"/>
        <end position="308"/>
    </location>
</feature>
<reference evidence="2" key="1">
    <citation type="submission" date="2016-04" db="EMBL/GenBank/DDBJ databases">
        <authorList>
            <person name="Nguyen H.D."/>
            <person name="Samba Siva P."/>
            <person name="Cullis J."/>
            <person name="Levesque C.A."/>
            <person name="Hambleton S."/>
        </authorList>
    </citation>
    <scope>NUCLEOTIDE SEQUENCE</scope>
    <source>
        <strain evidence="2">DAOMC 236416</strain>
    </source>
</reference>
<accession>A0A8T8SDC4</accession>